<protein>
    <recommendedName>
        <fullName evidence="2">Activator of Hsp90 ATPase homologue 1/2-like C-terminal domain-containing protein</fullName>
    </recommendedName>
</protein>
<dbReference type="SUPFAM" id="SSF55961">
    <property type="entry name" value="Bet v1-like"/>
    <property type="match status" value="1"/>
</dbReference>
<dbReference type="Gene3D" id="3.30.530.20">
    <property type="match status" value="1"/>
</dbReference>
<dbReference type="InterPro" id="IPR023393">
    <property type="entry name" value="START-like_dom_sf"/>
</dbReference>
<dbReference type="AlphaFoldDB" id="A0AAV2VJG7"/>
<name>A0AAV2VJG7_9VIBR</name>
<dbReference type="RefSeq" id="WP_004408784.1">
    <property type="nucleotide sequence ID" value="NZ_LK391965.1"/>
</dbReference>
<evidence type="ECO:0000313" key="4">
    <source>
        <dbReference type="Proteomes" id="UP000018211"/>
    </source>
</evidence>
<gene>
    <name evidence="3" type="ORF">VIBNISOn1_1160062</name>
</gene>
<evidence type="ECO:0000313" key="3">
    <source>
        <dbReference type="EMBL" id="CCO44554.1"/>
    </source>
</evidence>
<dbReference type="InterPro" id="IPR013538">
    <property type="entry name" value="ASHA1/2-like_C"/>
</dbReference>
<comment type="caution">
    <text evidence="3">The sequence shown here is derived from an EMBL/GenBank/DDBJ whole genome shotgun (WGS) entry which is preliminary data.</text>
</comment>
<proteinExistence type="inferred from homology"/>
<evidence type="ECO:0000259" key="2">
    <source>
        <dbReference type="Pfam" id="PF08327"/>
    </source>
</evidence>
<reference evidence="3 4" key="1">
    <citation type="journal article" date="2013" name="ISME J.">
        <title>Comparative genomics of pathogenic lineages of Vibrio nigripulchritudo identifies virulence-associated traits.</title>
        <authorList>
            <person name="Goudenege D."/>
            <person name="Labreuche Y."/>
            <person name="Krin E."/>
            <person name="Ansquer D."/>
            <person name="Mangenot S."/>
            <person name="Calteau A."/>
            <person name="Medigue C."/>
            <person name="Mazel D."/>
            <person name="Polz M.F."/>
            <person name="Le Roux F."/>
        </authorList>
    </citation>
    <scope>NUCLEOTIDE SEQUENCE [LARGE SCALE GENOMIC DNA]</scope>
    <source>
        <strain evidence="3 4">SOn1</strain>
    </source>
</reference>
<dbReference type="CDD" id="cd07814">
    <property type="entry name" value="SRPBCC_CalC_Aha1-like"/>
    <property type="match status" value="1"/>
</dbReference>
<sequence>MNDQIVEPTILTREYDAPIQLVFEAWTKVEHLSKWMVPMPGVSCEFTKADIKAGGESLHKMTMPNGFEMWLYSKYLEIVEPHTVVFVQSVSNEQGEILPSPQMPNWPKEMKTTVKLEENGSKTKLQLIWEPVNASSEEVAAFDSSREQHGAGWGSGLESLEKYLSEV</sequence>
<organism evidence="3 4">
    <name type="scientific">Vibrio nigripulchritudo SOn1</name>
    <dbReference type="NCBI Taxonomy" id="1238450"/>
    <lineage>
        <taxon>Bacteria</taxon>
        <taxon>Pseudomonadati</taxon>
        <taxon>Pseudomonadota</taxon>
        <taxon>Gammaproteobacteria</taxon>
        <taxon>Vibrionales</taxon>
        <taxon>Vibrionaceae</taxon>
        <taxon>Vibrio</taxon>
    </lineage>
</organism>
<dbReference type="EMBL" id="CAOF01000020">
    <property type="protein sequence ID" value="CCO44554.1"/>
    <property type="molecule type" value="Genomic_DNA"/>
</dbReference>
<accession>A0AAV2VJG7</accession>
<dbReference type="Proteomes" id="UP000018211">
    <property type="component" value="Unassembled WGS sequence"/>
</dbReference>
<evidence type="ECO:0000256" key="1">
    <source>
        <dbReference type="ARBA" id="ARBA00006817"/>
    </source>
</evidence>
<feature type="domain" description="Activator of Hsp90 ATPase homologue 1/2-like C-terminal" evidence="2">
    <location>
        <begin position="16"/>
        <end position="164"/>
    </location>
</feature>
<dbReference type="Pfam" id="PF08327">
    <property type="entry name" value="AHSA1"/>
    <property type="match status" value="1"/>
</dbReference>
<comment type="similarity">
    <text evidence="1">Belongs to the AHA1 family.</text>
</comment>